<dbReference type="Pfam" id="PF02878">
    <property type="entry name" value="PGM_PMM_I"/>
    <property type="match status" value="1"/>
</dbReference>
<dbReference type="GO" id="GO:0046872">
    <property type="term" value="F:metal ion binding"/>
    <property type="evidence" value="ECO:0007669"/>
    <property type="project" value="UniProtKB-KW"/>
</dbReference>
<gene>
    <name evidence="11" type="ORF">A3F54_03935</name>
</gene>
<feature type="domain" description="Alpha-D-phosphohexomutase alpha/beta/alpha" evidence="9">
    <location>
        <begin position="174"/>
        <end position="268"/>
    </location>
</feature>
<organism evidence="11 12">
    <name type="scientific">Candidatus Kerfeldbacteria bacterium RIFCSPHIGHO2_12_FULL_48_17</name>
    <dbReference type="NCBI Taxonomy" id="1798542"/>
    <lineage>
        <taxon>Bacteria</taxon>
        <taxon>Candidatus Kerfeldiibacteriota</taxon>
    </lineage>
</organism>
<dbReference type="SUPFAM" id="SSF55957">
    <property type="entry name" value="Phosphoglucomutase, C-terminal domain"/>
    <property type="match status" value="1"/>
</dbReference>
<feature type="domain" description="Alpha-D-phosphohexomutase alpha/beta/alpha" evidence="10">
    <location>
        <begin position="286"/>
        <end position="383"/>
    </location>
</feature>
<proteinExistence type="inferred from homology"/>
<dbReference type="Pfam" id="PF02879">
    <property type="entry name" value="PGM_PMM_II"/>
    <property type="match status" value="1"/>
</dbReference>
<evidence type="ECO:0000256" key="2">
    <source>
        <dbReference type="ARBA" id="ARBA00010231"/>
    </source>
</evidence>
<comment type="similarity">
    <text evidence="2">Belongs to the phosphohexose mutase family.</text>
</comment>
<sequence length="463" mass="50983">MAIAKEIFKAYDIRGIYNKDLTDEVAYRLGRAYVALRRKESKKTRFTFMVAGDMRASTPALKQALIRGLTEGGADVVDAGVNSTPTFYFGVAFFGYDGGIMVSASHNSAEWNGFKIVREKSVPVSGDTGIHELYEMVAANAFGAAGVGADGSGGEKIGSVTEKTDVLTTQIQEDLKMVDLKQLKPLKIVADAANAVGALYMEELFKYLPCKLIPMYFELDGNFPNHEADPLKESNLVDLKKRVTAEGADLGIALDGDGDRIFFVDNKGKSIPQSIIRGILSMIFLREKPGAKIAYDIRPGRITRDMIIENGGTPIVTRVGHSLIKEQALKEGAYFAGESSGHFFLNQTIGCFEIPTIVTLKLLAEFSQTKKTVAEYIAPYKKYFQSGEINSQVEDKLATLKKIETTYADAKIDKLDGITIEYDDFWFNVRPSNTESTMRLNLEARSQETCDEKTKEVLAVING</sequence>
<name>A0A1G2B547_9BACT</name>
<dbReference type="Pfam" id="PF00408">
    <property type="entry name" value="PGM_PMM_IV"/>
    <property type="match status" value="1"/>
</dbReference>
<dbReference type="GO" id="GO:0005975">
    <property type="term" value="P:carbohydrate metabolic process"/>
    <property type="evidence" value="ECO:0007669"/>
    <property type="project" value="InterPro"/>
</dbReference>
<dbReference type="STRING" id="1798542.A3F54_03935"/>
<dbReference type="Gene3D" id="3.30.310.50">
    <property type="entry name" value="Alpha-D-phosphohexomutase, C-terminal domain"/>
    <property type="match status" value="1"/>
</dbReference>
<dbReference type="Proteomes" id="UP000176952">
    <property type="component" value="Unassembled WGS sequence"/>
</dbReference>
<accession>A0A1G2B547</accession>
<feature type="domain" description="Alpha-D-phosphohexomutase C-terminal" evidence="7">
    <location>
        <begin position="388"/>
        <end position="452"/>
    </location>
</feature>
<keyword evidence="5" id="KW-0460">Magnesium</keyword>
<dbReference type="InterPro" id="IPR005843">
    <property type="entry name" value="A-D-PHexomutase_C"/>
</dbReference>
<dbReference type="CDD" id="cd03089">
    <property type="entry name" value="PMM_PGM"/>
    <property type="match status" value="1"/>
</dbReference>
<evidence type="ECO:0000313" key="11">
    <source>
        <dbReference type="EMBL" id="OGY84313.1"/>
    </source>
</evidence>
<dbReference type="AlphaFoldDB" id="A0A1G2B547"/>
<evidence type="ECO:0000259" key="9">
    <source>
        <dbReference type="Pfam" id="PF02879"/>
    </source>
</evidence>
<evidence type="ECO:0000259" key="7">
    <source>
        <dbReference type="Pfam" id="PF00408"/>
    </source>
</evidence>
<feature type="domain" description="Alpha-D-phosphohexomutase alpha/beta/alpha" evidence="8">
    <location>
        <begin position="6"/>
        <end position="140"/>
    </location>
</feature>
<evidence type="ECO:0000313" key="12">
    <source>
        <dbReference type="Proteomes" id="UP000176952"/>
    </source>
</evidence>
<reference evidence="11 12" key="1">
    <citation type="journal article" date="2016" name="Nat. Commun.">
        <title>Thousands of microbial genomes shed light on interconnected biogeochemical processes in an aquifer system.</title>
        <authorList>
            <person name="Anantharaman K."/>
            <person name="Brown C.T."/>
            <person name="Hug L.A."/>
            <person name="Sharon I."/>
            <person name="Castelle C.J."/>
            <person name="Probst A.J."/>
            <person name="Thomas B.C."/>
            <person name="Singh A."/>
            <person name="Wilkins M.J."/>
            <person name="Karaoz U."/>
            <person name="Brodie E.L."/>
            <person name="Williams K.H."/>
            <person name="Hubbard S.S."/>
            <person name="Banfield J.F."/>
        </authorList>
    </citation>
    <scope>NUCLEOTIDE SEQUENCE [LARGE SCALE GENOMIC DNA]</scope>
</reference>
<dbReference type="InterPro" id="IPR005844">
    <property type="entry name" value="A-D-PHexomutase_a/b/a-I"/>
</dbReference>
<dbReference type="InterPro" id="IPR036900">
    <property type="entry name" value="A-D-PHexomutase_C_sf"/>
</dbReference>
<dbReference type="InterPro" id="IPR005845">
    <property type="entry name" value="A-D-PHexomutase_a/b/a-II"/>
</dbReference>
<keyword evidence="6" id="KW-0413">Isomerase</keyword>
<dbReference type="InterPro" id="IPR005841">
    <property type="entry name" value="Alpha-D-phosphohexomutase_SF"/>
</dbReference>
<comment type="caution">
    <text evidence="11">The sequence shown here is derived from an EMBL/GenBank/DDBJ whole genome shotgun (WGS) entry which is preliminary data.</text>
</comment>
<comment type="cofactor">
    <cofactor evidence="1">
        <name>Mg(2+)</name>
        <dbReference type="ChEBI" id="CHEBI:18420"/>
    </cofactor>
</comment>
<dbReference type="PANTHER" id="PTHR43771">
    <property type="entry name" value="PHOSPHOMANNOMUTASE"/>
    <property type="match status" value="1"/>
</dbReference>
<evidence type="ECO:0008006" key="13">
    <source>
        <dbReference type="Google" id="ProtNLM"/>
    </source>
</evidence>
<keyword evidence="4" id="KW-0479">Metal-binding</keyword>
<evidence type="ECO:0000256" key="5">
    <source>
        <dbReference type="ARBA" id="ARBA00022842"/>
    </source>
</evidence>
<dbReference type="Pfam" id="PF02880">
    <property type="entry name" value="PGM_PMM_III"/>
    <property type="match status" value="1"/>
</dbReference>
<protein>
    <recommendedName>
        <fullName evidence="13">Phosphomannomutase/phosphoglucomutase</fullName>
    </recommendedName>
</protein>
<dbReference type="InterPro" id="IPR016055">
    <property type="entry name" value="A-D-PHexomutase_a/b/a-I/II/III"/>
</dbReference>
<dbReference type="SUPFAM" id="SSF53738">
    <property type="entry name" value="Phosphoglucomutase, first 3 domains"/>
    <property type="match status" value="3"/>
</dbReference>
<evidence type="ECO:0000256" key="3">
    <source>
        <dbReference type="ARBA" id="ARBA00022553"/>
    </source>
</evidence>
<dbReference type="PRINTS" id="PR00509">
    <property type="entry name" value="PGMPMM"/>
</dbReference>
<evidence type="ECO:0000259" key="10">
    <source>
        <dbReference type="Pfam" id="PF02880"/>
    </source>
</evidence>
<keyword evidence="3" id="KW-0597">Phosphoprotein</keyword>
<evidence type="ECO:0000256" key="1">
    <source>
        <dbReference type="ARBA" id="ARBA00001946"/>
    </source>
</evidence>
<evidence type="ECO:0000259" key="8">
    <source>
        <dbReference type="Pfam" id="PF02878"/>
    </source>
</evidence>
<evidence type="ECO:0000256" key="6">
    <source>
        <dbReference type="ARBA" id="ARBA00023235"/>
    </source>
</evidence>
<dbReference type="Gene3D" id="3.40.120.10">
    <property type="entry name" value="Alpha-D-Glucose-1,6-Bisphosphate, subunit A, domain 3"/>
    <property type="match status" value="3"/>
</dbReference>
<dbReference type="EMBL" id="MHKD01000015">
    <property type="protein sequence ID" value="OGY84313.1"/>
    <property type="molecule type" value="Genomic_DNA"/>
</dbReference>
<dbReference type="PANTHER" id="PTHR43771:SF1">
    <property type="entry name" value="PHOSPHOMANNOMUTASE"/>
    <property type="match status" value="1"/>
</dbReference>
<evidence type="ECO:0000256" key="4">
    <source>
        <dbReference type="ARBA" id="ARBA00022723"/>
    </source>
</evidence>
<dbReference type="GO" id="GO:0016868">
    <property type="term" value="F:intramolecular phosphotransferase activity"/>
    <property type="evidence" value="ECO:0007669"/>
    <property type="project" value="InterPro"/>
</dbReference>
<dbReference type="InterPro" id="IPR005846">
    <property type="entry name" value="A-D-PHexomutase_a/b/a-III"/>
</dbReference>